<dbReference type="Pfam" id="PF00855">
    <property type="entry name" value="PWWP"/>
    <property type="match status" value="2"/>
</dbReference>
<dbReference type="Pfam" id="PF17907">
    <property type="entry name" value="AWS"/>
    <property type="match status" value="1"/>
</dbReference>
<proteinExistence type="predicted"/>
<evidence type="ECO:0000256" key="2">
    <source>
        <dbReference type="ARBA" id="ARBA00004286"/>
    </source>
</evidence>
<evidence type="ECO:0000259" key="19">
    <source>
        <dbReference type="PROSITE" id="PS50868"/>
    </source>
</evidence>
<dbReference type="AlphaFoldDB" id="A0A9J6C8G0"/>
<evidence type="ECO:0000259" key="18">
    <source>
        <dbReference type="PROSITE" id="PS50812"/>
    </source>
</evidence>
<dbReference type="OrthoDB" id="422362at2759"/>
<dbReference type="Pfam" id="PF23004">
    <property type="entry name" value="PHDvar_NSD"/>
    <property type="match status" value="1"/>
</dbReference>
<feature type="compositionally biased region" description="Polar residues" evidence="15">
    <location>
        <begin position="74"/>
        <end position="86"/>
    </location>
</feature>
<dbReference type="SMART" id="SM00570">
    <property type="entry name" value="AWS"/>
    <property type="match status" value="1"/>
</dbReference>
<evidence type="ECO:0000256" key="4">
    <source>
        <dbReference type="ARBA" id="ARBA00022553"/>
    </source>
</evidence>
<dbReference type="SUPFAM" id="SSF57903">
    <property type="entry name" value="FYVE/PHD zinc finger"/>
    <property type="match status" value="1"/>
</dbReference>
<accession>A0A9J6C8G0</accession>
<dbReference type="SUPFAM" id="SSF82199">
    <property type="entry name" value="SET domain"/>
    <property type="match status" value="1"/>
</dbReference>
<dbReference type="InterPro" id="IPR019787">
    <property type="entry name" value="Znf_PHD-finger"/>
</dbReference>
<evidence type="ECO:0000256" key="5">
    <source>
        <dbReference type="ARBA" id="ARBA00022603"/>
    </source>
</evidence>
<feature type="region of interest" description="Disordered" evidence="15">
    <location>
        <begin position="947"/>
        <end position="970"/>
    </location>
</feature>
<dbReference type="PANTHER" id="PTHR22884">
    <property type="entry name" value="SET DOMAIN PROTEINS"/>
    <property type="match status" value="1"/>
</dbReference>
<feature type="compositionally biased region" description="Basic residues" evidence="15">
    <location>
        <begin position="950"/>
        <end position="960"/>
    </location>
</feature>
<sequence length="994" mass="114615">MTKIGANNLKTRNSKVSNMNVWKKNNDSSADIKTKNSEETVKVEMSENFIMESTLNNNILMDLDKEIKKENEANSDNEITSDLSSGDNEHETVEDKHSVISDTDSALSSINTIGSVKSDPSNVTDNNLYVGKIVWGSFSKLNWFPCMIYSIEGCNDNKVLVKYFSYGGFKAYLPTRNIFDFEGMEEFWHEITQIRKIKRSKITLSKTCRRAIEEARCFTTFPIYDRIKIYDTSVELQKKFTNLEKFEKSCEECVEDKSIHENLRLIFRTLHEYDEKQKQLENMPKKKEIKQEIIKVESPSEEQLNKRISIRRISIAKRKLEHEMSIEKESTPSAKDDECQPPSLKKIKTKKDETLEERFLSEVKDIHYLFKNASKNKICAKCQTKTENDEQTYRCSGKNCAAYMHESCFKSVEKRKEQFRHKTGDSDDIILTEHLISFYTCESCHMNQKKCFVCRQNIEKDDTDVVNCTTSDCKQSYHEKCIKYLPKIRKTCPQHCCHTCNAKNINKNGTLTKCIKCVATYHTDIYCIPAGSQILSKTQIICPRHMSEKELLLKKKPLNIDWCSVCTKSGSLICCDGCPNAFHSECLPSKACESEEIFLCDECIEGRMPVYNSIVWAKVGHYRWWPAFVMLPWVVPLQITKSQRFEREFCIRFFGSSDYYYITCERVFPFDTQNEDVYVAKSGNSRLDSAYYLALAEANEMMKILNAENEKKKDTKPKFYTKVTQNRAVPPVKLKKPGESTLEKCDCSPNDVLPCGRDSNCINMLLNVECSKSCPAGSKCENQKLRNRENVEIKIVRTMNRGFGAICVNDIPPDTFIIEYVGELIDNNELNRRMKHKIQHKEKEFYFLTIESDLFVDAEFYANKSRFLNHSCNPNCETKKVTVDGNTRIGIFSNQFIKAGTELTFDYKMEFVGNNKTNCFCGSANCTGLIGDAKKIEDQKKIKKEGINKKTTKKAKKTKNPPKVSTVKPKEIEESWKTQIESTINPFDTMMSLI</sequence>
<dbReference type="GO" id="GO:0032259">
    <property type="term" value="P:methylation"/>
    <property type="evidence" value="ECO:0007669"/>
    <property type="project" value="UniProtKB-KW"/>
</dbReference>
<dbReference type="Gene3D" id="2.30.30.140">
    <property type="match status" value="2"/>
</dbReference>
<keyword evidence="11" id="KW-0862">Zinc</keyword>
<dbReference type="SMART" id="SM00249">
    <property type="entry name" value="PHD"/>
    <property type="match status" value="3"/>
</dbReference>
<keyword evidence="13" id="KW-0539">Nucleus</keyword>
<dbReference type="Pfam" id="PF00856">
    <property type="entry name" value="SET"/>
    <property type="match status" value="1"/>
</dbReference>
<dbReference type="SMART" id="SM00508">
    <property type="entry name" value="PostSET"/>
    <property type="match status" value="1"/>
</dbReference>
<keyword evidence="12" id="KW-0156">Chromatin regulator</keyword>
<keyword evidence="9" id="KW-0677">Repeat</keyword>
<evidence type="ECO:0000256" key="10">
    <source>
        <dbReference type="ARBA" id="ARBA00022771"/>
    </source>
</evidence>
<dbReference type="PROSITE" id="PS50280">
    <property type="entry name" value="SET"/>
    <property type="match status" value="1"/>
</dbReference>
<feature type="region of interest" description="Disordered" evidence="15">
    <location>
        <begin position="71"/>
        <end position="99"/>
    </location>
</feature>
<keyword evidence="7" id="KW-0949">S-adenosyl-L-methionine</keyword>
<keyword evidence="8" id="KW-0479">Metal-binding</keyword>
<evidence type="ECO:0000259" key="16">
    <source>
        <dbReference type="PROSITE" id="PS50016"/>
    </source>
</evidence>
<feature type="domain" description="PWWP" evidence="18">
    <location>
        <begin position="611"/>
        <end position="673"/>
    </location>
</feature>
<evidence type="ECO:0000259" key="17">
    <source>
        <dbReference type="PROSITE" id="PS50280"/>
    </source>
</evidence>
<dbReference type="PROSITE" id="PS01359">
    <property type="entry name" value="ZF_PHD_1"/>
    <property type="match status" value="1"/>
</dbReference>
<dbReference type="InterPro" id="IPR013083">
    <property type="entry name" value="Znf_RING/FYVE/PHD"/>
</dbReference>
<dbReference type="CDD" id="cd05838">
    <property type="entry name" value="PWWP_NSD_rpt2"/>
    <property type="match status" value="1"/>
</dbReference>
<evidence type="ECO:0000259" key="20">
    <source>
        <dbReference type="PROSITE" id="PS51215"/>
    </source>
</evidence>
<dbReference type="InterPro" id="IPR055197">
    <property type="entry name" value="PHDvar_NSD"/>
</dbReference>
<dbReference type="InterPro" id="IPR003616">
    <property type="entry name" value="Post-SET_dom"/>
</dbReference>
<dbReference type="GO" id="GO:0005694">
    <property type="term" value="C:chromosome"/>
    <property type="evidence" value="ECO:0007669"/>
    <property type="project" value="UniProtKB-SubCell"/>
</dbReference>
<evidence type="ECO:0000256" key="12">
    <source>
        <dbReference type="ARBA" id="ARBA00022853"/>
    </source>
</evidence>
<dbReference type="InterPro" id="IPR050777">
    <property type="entry name" value="SET2_Histone-Lys_MeTrsfase"/>
</dbReference>
<dbReference type="SMART" id="SM00317">
    <property type="entry name" value="SET"/>
    <property type="match status" value="1"/>
</dbReference>
<dbReference type="EMBL" id="JADBJN010000002">
    <property type="protein sequence ID" value="KAG5678271.1"/>
    <property type="molecule type" value="Genomic_DNA"/>
</dbReference>
<dbReference type="GO" id="GO:0016279">
    <property type="term" value="F:protein-lysine N-methyltransferase activity"/>
    <property type="evidence" value="ECO:0007669"/>
    <property type="project" value="UniProtKB-ARBA"/>
</dbReference>
<keyword evidence="4" id="KW-0597">Phosphoprotein</keyword>
<name>A0A9J6C8G0_POLVA</name>
<dbReference type="GO" id="GO:0005634">
    <property type="term" value="C:nucleus"/>
    <property type="evidence" value="ECO:0007669"/>
    <property type="project" value="UniProtKB-SubCell"/>
</dbReference>
<protein>
    <recommendedName>
        <fullName evidence="23">Histone-lysine N-methyltransferase NSD2-like protein</fullName>
    </recommendedName>
</protein>
<keyword evidence="10 14" id="KW-0863">Zinc-finger</keyword>
<dbReference type="Pfam" id="PF22908">
    <property type="entry name" value="PHD_NSD"/>
    <property type="match status" value="1"/>
</dbReference>
<organism evidence="21 22">
    <name type="scientific">Polypedilum vanderplanki</name>
    <name type="common">Sleeping chironomid midge</name>
    <dbReference type="NCBI Taxonomy" id="319348"/>
    <lineage>
        <taxon>Eukaryota</taxon>
        <taxon>Metazoa</taxon>
        <taxon>Ecdysozoa</taxon>
        <taxon>Arthropoda</taxon>
        <taxon>Hexapoda</taxon>
        <taxon>Insecta</taxon>
        <taxon>Pterygota</taxon>
        <taxon>Neoptera</taxon>
        <taxon>Endopterygota</taxon>
        <taxon>Diptera</taxon>
        <taxon>Nematocera</taxon>
        <taxon>Chironomoidea</taxon>
        <taxon>Chironomidae</taxon>
        <taxon>Chironominae</taxon>
        <taxon>Polypedilum</taxon>
        <taxon>Polypedilum</taxon>
    </lineage>
</organism>
<evidence type="ECO:0008006" key="23">
    <source>
        <dbReference type="Google" id="ProtNLM"/>
    </source>
</evidence>
<comment type="subcellular location">
    <subcellularLocation>
        <location evidence="2">Chromosome</location>
    </subcellularLocation>
    <subcellularLocation>
        <location evidence="1">Nucleus</location>
    </subcellularLocation>
</comment>
<dbReference type="InterPro" id="IPR001965">
    <property type="entry name" value="Znf_PHD"/>
</dbReference>
<comment type="caution">
    <text evidence="21">The sequence shown here is derived from an EMBL/GenBank/DDBJ whole genome shotgun (WGS) entry which is preliminary data.</text>
</comment>
<evidence type="ECO:0000256" key="7">
    <source>
        <dbReference type="ARBA" id="ARBA00022691"/>
    </source>
</evidence>
<dbReference type="Gene3D" id="3.30.40.10">
    <property type="entry name" value="Zinc/RING finger domain, C3HC4 (zinc finger)"/>
    <property type="match status" value="2"/>
</dbReference>
<dbReference type="PROSITE" id="PS51215">
    <property type="entry name" value="AWS"/>
    <property type="match status" value="1"/>
</dbReference>
<evidence type="ECO:0000256" key="9">
    <source>
        <dbReference type="ARBA" id="ARBA00022737"/>
    </source>
</evidence>
<feature type="domain" description="AWS" evidence="20">
    <location>
        <begin position="740"/>
        <end position="789"/>
    </location>
</feature>
<evidence type="ECO:0000256" key="3">
    <source>
        <dbReference type="ARBA" id="ARBA00022454"/>
    </source>
</evidence>
<keyword evidence="6" id="KW-0808">Transferase</keyword>
<feature type="domain" description="SET" evidence="17">
    <location>
        <begin position="789"/>
        <end position="908"/>
    </location>
</feature>
<dbReference type="PROSITE" id="PS50016">
    <property type="entry name" value="ZF_PHD_2"/>
    <property type="match status" value="1"/>
</dbReference>
<dbReference type="SMART" id="SM00293">
    <property type="entry name" value="PWWP"/>
    <property type="match status" value="1"/>
</dbReference>
<keyword evidence="3" id="KW-0158">Chromosome</keyword>
<dbReference type="InterPro" id="IPR000313">
    <property type="entry name" value="PWWP_dom"/>
</dbReference>
<gene>
    <name evidence="21" type="ORF">PVAND_007961</name>
</gene>
<keyword evidence="5" id="KW-0489">Methyltransferase</keyword>
<dbReference type="InterPro" id="IPR019786">
    <property type="entry name" value="Zinc_finger_PHD-type_CS"/>
</dbReference>
<dbReference type="CDD" id="cd05162">
    <property type="entry name" value="PWWP"/>
    <property type="match status" value="1"/>
</dbReference>
<evidence type="ECO:0000256" key="1">
    <source>
        <dbReference type="ARBA" id="ARBA00004123"/>
    </source>
</evidence>
<feature type="compositionally biased region" description="Basic and acidic residues" evidence="15">
    <location>
        <begin position="87"/>
        <end position="99"/>
    </location>
</feature>
<feature type="domain" description="Post-SET" evidence="19">
    <location>
        <begin position="915"/>
        <end position="931"/>
    </location>
</feature>
<dbReference type="CDD" id="cd15566">
    <property type="entry name" value="PHD3_NSD"/>
    <property type="match status" value="1"/>
</dbReference>
<feature type="domain" description="PHD-type" evidence="16">
    <location>
        <begin position="560"/>
        <end position="606"/>
    </location>
</feature>
<dbReference type="GO" id="GO:0008270">
    <property type="term" value="F:zinc ion binding"/>
    <property type="evidence" value="ECO:0007669"/>
    <property type="project" value="UniProtKB-KW"/>
</dbReference>
<dbReference type="PROSITE" id="PS50868">
    <property type="entry name" value="POST_SET"/>
    <property type="match status" value="1"/>
</dbReference>
<evidence type="ECO:0000256" key="11">
    <source>
        <dbReference type="ARBA" id="ARBA00022833"/>
    </source>
</evidence>
<evidence type="ECO:0000256" key="8">
    <source>
        <dbReference type="ARBA" id="ARBA00022723"/>
    </source>
</evidence>
<dbReference type="GO" id="GO:0140938">
    <property type="term" value="F:histone H3 methyltransferase activity"/>
    <property type="evidence" value="ECO:0007669"/>
    <property type="project" value="UniProtKB-ARBA"/>
</dbReference>
<evidence type="ECO:0000313" key="21">
    <source>
        <dbReference type="EMBL" id="KAG5678271.1"/>
    </source>
</evidence>
<evidence type="ECO:0000256" key="13">
    <source>
        <dbReference type="ARBA" id="ARBA00023242"/>
    </source>
</evidence>
<dbReference type="InterPro" id="IPR011011">
    <property type="entry name" value="Znf_FYVE_PHD"/>
</dbReference>
<dbReference type="InterPro" id="IPR001214">
    <property type="entry name" value="SET_dom"/>
</dbReference>
<reference evidence="21" key="1">
    <citation type="submission" date="2021-03" db="EMBL/GenBank/DDBJ databases">
        <title>Chromosome level genome of the anhydrobiotic midge Polypedilum vanderplanki.</title>
        <authorList>
            <person name="Yoshida Y."/>
            <person name="Kikawada T."/>
            <person name="Gusev O."/>
        </authorList>
    </citation>
    <scope>NUCLEOTIDE SEQUENCE</scope>
    <source>
        <strain evidence="21">NIAS01</strain>
        <tissue evidence="21">Whole body or cell culture</tissue>
    </source>
</reference>
<dbReference type="Gene3D" id="2.170.270.10">
    <property type="entry name" value="SET domain"/>
    <property type="match status" value="1"/>
</dbReference>
<dbReference type="InterPro" id="IPR006560">
    <property type="entry name" value="AWS_dom"/>
</dbReference>
<dbReference type="InterPro" id="IPR055198">
    <property type="entry name" value="NSD_PHD"/>
</dbReference>
<dbReference type="PROSITE" id="PS50812">
    <property type="entry name" value="PWWP"/>
    <property type="match status" value="1"/>
</dbReference>
<evidence type="ECO:0000256" key="15">
    <source>
        <dbReference type="SAM" id="MobiDB-lite"/>
    </source>
</evidence>
<keyword evidence="22" id="KW-1185">Reference proteome</keyword>
<dbReference type="InterPro" id="IPR046341">
    <property type="entry name" value="SET_dom_sf"/>
</dbReference>
<dbReference type="Proteomes" id="UP001107558">
    <property type="component" value="Chromosome 2"/>
</dbReference>
<evidence type="ECO:0000256" key="14">
    <source>
        <dbReference type="PROSITE-ProRule" id="PRU00146"/>
    </source>
</evidence>
<evidence type="ECO:0000313" key="22">
    <source>
        <dbReference type="Proteomes" id="UP001107558"/>
    </source>
</evidence>
<dbReference type="SUPFAM" id="SSF63748">
    <property type="entry name" value="Tudor/PWWP/MBT"/>
    <property type="match status" value="2"/>
</dbReference>
<evidence type="ECO:0000256" key="6">
    <source>
        <dbReference type="ARBA" id="ARBA00022679"/>
    </source>
</evidence>